<dbReference type="EMBL" id="PQFF01000224">
    <property type="protein sequence ID" value="RHZ72518.1"/>
    <property type="molecule type" value="Genomic_DNA"/>
</dbReference>
<evidence type="ECO:0008006" key="3">
    <source>
        <dbReference type="Google" id="ProtNLM"/>
    </source>
</evidence>
<sequence>MSHFCSQEILANKAWQLQLLPKHAPPNPLKAQSSFFSHDCACASIYVLKNIKVIRIYGITQGPKTQNIFWTSSSIDESVENSEKKRNIFGVLPYVAPEILYGEEYTKAADSTSRFSKNEANFEQELEEMINSNSALSASEY</sequence>
<evidence type="ECO:0000313" key="2">
    <source>
        <dbReference type="Proteomes" id="UP000266861"/>
    </source>
</evidence>
<name>A0A397IE43_9GLOM</name>
<comment type="caution">
    <text evidence="1">The sequence shown here is derived from an EMBL/GenBank/DDBJ whole genome shotgun (WGS) entry which is preliminary data.</text>
</comment>
<proteinExistence type="predicted"/>
<reference evidence="1 2" key="1">
    <citation type="submission" date="2018-08" db="EMBL/GenBank/DDBJ databases">
        <title>Genome and evolution of the arbuscular mycorrhizal fungus Diversispora epigaea (formerly Glomus versiforme) and its bacterial endosymbionts.</title>
        <authorList>
            <person name="Sun X."/>
            <person name="Fei Z."/>
            <person name="Harrison M."/>
        </authorList>
    </citation>
    <scope>NUCLEOTIDE SEQUENCE [LARGE SCALE GENOMIC DNA]</scope>
    <source>
        <strain evidence="1 2">IT104</strain>
    </source>
</reference>
<accession>A0A397IE43</accession>
<dbReference type="OrthoDB" id="2447167at2759"/>
<gene>
    <name evidence="1" type="ORF">Glove_242g93</name>
</gene>
<organism evidence="1 2">
    <name type="scientific">Diversispora epigaea</name>
    <dbReference type="NCBI Taxonomy" id="1348612"/>
    <lineage>
        <taxon>Eukaryota</taxon>
        <taxon>Fungi</taxon>
        <taxon>Fungi incertae sedis</taxon>
        <taxon>Mucoromycota</taxon>
        <taxon>Glomeromycotina</taxon>
        <taxon>Glomeromycetes</taxon>
        <taxon>Diversisporales</taxon>
        <taxon>Diversisporaceae</taxon>
        <taxon>Diversispora</taxon>
    </lineage>
</organism>
<keyword evidence="2" id="KW-1185">Reference proteome</keyword>
<protein>
    <recommendedName>
        <fullName evidence="3">Protein kinase domain-containing protein</fullName>
    </recommendedName>
</protein>
<evidence type="ECO:0000313" key="1">
    <source>
        <dbReference type="EMBL" id="RHZ72518.1"/>
    </source>
</evidence>
<dbReference type="Proteomes" id="UP000266861">
    <property type="component" value="Unassembled WGS sequence"/>
</dbReference>
<dbReference type="AlphaFoldDB" id="A0A397IE43"/>